<comment type="caution">
    <text evidence="7">The sequence shown here is derived from an EMBL/GenBank/DDBJ whole genome shotgun (WGS) entry which is preliminary data.</text>
</comment>
<keyword evidence="3 6" id="KW-0808">Transferase</keyword>
<dbReference type="PANTHER" id="PTHR12001">
    <property type="entry name" value="GERANYLGERANYL PYROPHOSPHATE SYNTHASE"/>
    <property type="match status" value="1"/>
</dbReference>
<evidence type="ECO:0000313" key="8">
    <source>
        <dbReference type="Proteomes" id="UP000319769"/>
    </source>
</evidence>
<dbReference type="InterPro" id="IPR000092">
    <property type="entry name" value="Polyprenyl_synt"/>
</dbReference>
<keyword evidence="8" id="KW-1185">Reference proteome</keyword>
<proteinExistence type="inferred from homology"/>
<dbReference type="SUPFAM" id="SSF48576">
    <property type="entry name" value="Terpenoid synthases"/>
    <property type="match status" value="1"/>
</dbReference>
<dbReference type="GO" id="GO:0008299">
    <property type="term" value="P:isoprenoid biosynthetic process"/>
    <property type="evidence" value="ECO:0007669"/>
    <property type="project" value="InterPro"/>
</dbReference>
<comment type="similarity">
    <text evidence="2 6">Belongs to the FPP/GGPP synthase family.</text>
</comment>
<evidence type="ECO:0000256" key="4">
    <source>
        <dbReference type="ARBA" id="ARBA00022723"/>
    </source>
</evidence>
<dbReference type="GO" id="GO:0004659">
    <property type="term" value="F:prenyltransferase activity"/>
    <property type="evidence" value="ECO:0007669"/>
    <property type="project" value="InterPro"/>
</dbReference>
<evidence type="ECO:0000256" key="2">
    <source>
        <dbReference type="ARBA" id="ARBA00006706"/>
    </source>
</evidence>
<dbReference type="Proteomes" id="UP000319769">
    <property type="component" value="Unassembled WGS sequence"/>
</dbReference>
<protein>
    <submittedName>
        <fullName evidence="7">Polyprenyl synthetase family protein</fullName>
    </submittedName>
</protein>
<name>A0A5N0UXS4_9PSEU</name>
<evidence type="ECO:0000256" key="1">
    <source>
        <dbReference type="ARBA" id="ARBA00001946"/>
    </source>
</evidence>
<sequence>MSARLHAVTAEVDFGRIARAVDTTLEDFLEDRARHPIDRCLPPLVDVVREFLGGGGRSRPLFCYCGWLAGDGDPAGGPVPRLGAALELFHAFALIHDDVLDGAALREGRPTVHRLLRGGYHGKDDSAAGRFGVNAAILLGDLCLTWADELLYTGTADQDRIRRAEPVLHSMRSEVLIGQYLDLEGGWTEDVLDRSWRTLRHKTAAFTVERPLQVGALAAGVRPEALRACGAYGRPLGEAFQLEDEMLGVFGDRDSLGALRAGKRTVLMALTWRRAGKRQRELIGKLYGDPELDRDGAERLRTIVQDTGADLAIGDLIEARKREALAALATPALPRVARGALARLAGGR</sequence>
<gene>
    <name evidence="7" type="ORF">FPZ12_032450</name>
</gene>
<keyword evidence="5" id="KW-0460">Magnesium</keyword>
<dbReference type="PANTHER" id="PTHR12001:SF85">
    <property type="entry name" value="SHORT CHAIN ISOPRENYL DIPHOSPHATE SYNTHASE"/>
    <property type="match status" value="1"/>
</dbReference>
<dbReference type="CDD" id="cd00685">
    <property type="entry name" value="Trans_IPPS_HT"/>
    <property type="match status" value="1"/>
</dbReference>
<reference evidence="7" key="1">
    <citation type="submission" date="2019-09" db="EMBL/GenBank/DDBJ databases">
        <authorList>
            <person name="Teo W.F.A."/>
            <person name="Duangmal K."/>
        </authorList>
    </citation>
    <scope>NUCLEOTIDE SEQUENCE [LARGE SCALE GENOMIC DNA]</scope>
    <source>
        <strain evidence="7">K81G1</strain>
    </source>
</reference>
<dbReference type="AlphaFoldDB" id="A0A5N0UXS4"/>
<evidence type="ECO:0000313" key="7">
    <source>
        <dbReference type="EMBL" id="KAA9154316.1"/>
    </source>
</evidence>
<dbReference type="EMBL" id="VMNW02000067">
    <property type="protein sequence ID" value="KAA9154316.1"/>
    <property type="molecule type" value="Genomic_DNA"/>
</dbReference>
<comment type="cofactor">
    <cofactor evidence="1">
        <name>Mg(2+)</name>
        <dbReference type="ChEBI" id="CHEBI:18420"/>
    </cofactor>
</comment>
<dbReference type="InterPro" id="IPR008949">
    <property type="entry name" value="Isoprenoid_synthase_dom_sf"/>
</dbReference>
<dbReference type="RefSeq" id="WP_144752105.1">
    <property type="nucleotide sequence ID" value="NZ_VMNW02000067.1"/>
</dbReference>
<dbReference type="OrthoDB" id="4497239at2"/>
<evidence type="ECO:0000256" key="3">
    <source>
        <dbReference type="ARBA" id="ARBA00022679"/>
    </source>
</evidence>
<dbReference type="Pfam" id="PF00348">
    <property type="entry name" value="polyprenyl_synt"/>
    <property type="match status" value="1"/>
</dbReference>
<accession>A0A5N0UXS4</accession>
<evidence type="ECO:0000256" key="5">
    <source>
        <dbReference type="ARBA" id="ARBA00022842"/>
    </source>
</evidence>
<dbReference type="Gene3D" id="1.10.600.10">
    <property type="entry name" value="Farnesyl Diphosphate Synthase"/>
    <property type="match status" value="1"/>
</dbReference>
<keyword evidence="4" id="KW-0479">Metal-binding</keyword>
<organism evidence="7 8">
    <name type="scientific">Amycolatopsis acidicola</name>
    <dbReference type="NCBI Taxonomy" id="2596893"/>
    <lineage>
        <taxon>Bacteria</taxon>
        <taxon>Bacillati</taxon>
        <taxon>Actinomycetota</taxon>
        <taxon>Actinomycetes</taxon>
        <taxon>Pseudonocardiales</taxon>
        <taxon>Pseudonocardiaceae</taxon>
        <taxon>Amycolatopsis</taxon>
    </lineage>
</organism>
<dbReference type="GO" id="GO:0046872">
    <property type="term" value="F:metal ion binding"/>
    <property type="evidence" value="ECO:0007669"/>
    <property type="project" value="UniProtKB-KW"/>
</dbReference>
<evidence type="ECO:0000256" key="6">
    <source>
        <dbReference type="RuleBase" id="RU004466"/>
    </source>
</evidence>